<evidence type="ECO:0000256" key="2">
    <source>
        <dbReference type="ARBA" id="ARBA00022801"/>
    </source>
</evidence>
<dbReference type="Gene3D" id="3.40.720.10">
    <property type="entry name" value="Alkaline Phosphatase, subunit A"/>
    <property type="match status" value="1"/>
</dbReference>
<organism evidence="6 7">
    <name type="scientific">Panacibacter microcysteis</name>
    <dbReference type="NCBI Taxonomy" id="2793269"/>
    <lineage>
        <taxon>Bacteria</taxon>
        <taxon>Pseudomonadati</taxon>
        <taxon>Bacteroidota</taxon>
        <taxon>Chitinophagia</taxon>
        <taxon>Chitinophagales</taxon>
        <taxon>Chitinophagaceae</taxon>
        <taxon>Panacibacter</taxon>
    </lineage>
</organism>
<dbReference type="Pfam" id="PF11617">
    <property type="entry name" value="Cu-binding_MopE"/>
    <property type="match status" value="1"/>
</dbReference>
<feature type="domain" description="Sulfatase N-terminal" evidence="4">
    <location>
        <begin position="27"/>
        <end position="366"/>
    </location>
</feature>
<evidence type="ECO:0000259" key="4">
    <source>
        <dbReference type="Pfam" id="PF00884"/>
    </source>
</evidence>
<comment type="caution">
    <text evidence="6">The sequence shown here is derived from an EMBL/GenBank/DDBJ whole genome shotgun (WGS) entry which is preliminary data.</text>
</comment>
<dbReference type="GO" id="GO:0005737">
    <property type="term" value="C:cytoplasm"/>
    <property type="evidence" value="ECO:0007669"/>
    <property type="project" value="TreeGrafter"/>
</dbReference>
<accession>A0A931H0K5</accession>
<reference evidence="6" key="1">
    <citation type="submission" date="2020-11" db="EMBL/GenBank/DDBJ databases">
        <title>Bacterial whole genome sequence for Panacibacter sp. DH6.</title>
        <authorList>
            <person name="Le V."/>
            <person name="Ko S."/>
            <person name="Ahn C.-Y."/>
            <person name="Oh H.-M."/>
        </authorList>
    </citation>
    <scope>NUCLEOTIDE SEQUENCE</scope>
    <source>
        <strain evidence="6">DH6</strain>
    </source>
</reference>
<dbReference type="AlphaFoldDB" id="A0A931H0K5"/>
<evidence type="ECO:0000313" key="7">
    <source>
        <dbReference type="Proteomes" id="UP000628448"/>
    </source>
</evidence>
<dbReference type="SUPFAM" id="SSF53649">
    <property type="entry name" value="Alkaline phosphatase-like"/>
    <property type="match status" value="1"/>
</dbReference>
<feature type="signal peptide" evidence="3">
    <location>
        <begin position="1"/>
        <end position="23"/>
    </location>
</feature>
<dbReference type="PANTHER" id="PTHR45953:SF1">
    <property type="entry name" value="IDURONATE 2-SULFATASE"/>
    <property type="match status" value="1"/>
</dbReference>
<dbReference type="InterPro" id="IPR000917">
    <property type="entry name" value="Sulfatase_N"/>
</dbReference>
<dbReference type="NCBIfam" id="TIGR04183">
    <property type="entry name" value="Por_Secre_tail"/>
    <property type="match status" value="1"/>
</dbReference>
<dbReference type="RefSeq" id="WP_196992787.1">
    <property type="nucleotide sequence ID" value="NZ_JADWYR010000003.1"/>
</dbReference>
<keyword evidence="7" id="KW-1185">Reference proteome</keyword>
<dbReference type="PANTHER" id="PTHR45953">
    <property type="entry name" value="IDURONATE 2-SULFATASE"/>
    <property type="match status" value="1"/>
</dbReference>
<dbReference type="InterPro" id="IPR017850">
    <property type="entry name" value="Alkaline_phosphatase_core_sf"/>
</dbReference>
<evidence type="ECO:0000256" key="3">
    <source>
        <dbReference type="SAM" id="SignalP"/>
    </source>
</evidence>
<dbReference type="InterPro" id="IPR021655">
    <property type="entry name" value="Put_metal-bd"/>
</dbReference>
<dbReference type="Gene3D" id="2.60.40.10">
    <property type="entry name" value="Immunoglobulins"/>
    <property type="match status" value="1"/>
</dbReference>
<gene>
    <name evidence="6" type="ORF">I5907_20850</name>
</gene>
<dbReference type="InterPro" id="IPR013783">
    <property type="entry name" value="Ig-like_fold"/>
</dbReference>
<dbReference type="EMBL" id="JADWYR010000003">
    <property type="protein sequence ID" value="MBG9378693.1"/>
    <property type="molecule type" value="Genomic_DNA"/>
</dbReference>
<evidence type="ECO:0000313" key="6">
    <source>
        <dbReference type="EMBL" id="MBG9378693.1"/>
    </source>
</evidence>
<dbReference type="GO" id="GO:0046872">
    <property type="term" value="F:metal ion binding"/>
    <property type="evidence" value="ECO:0007669"/>
    <property type="project" value="UniProtKB-KW"/>
</dbReference>
<sequence>MTKTLTQLTFVLSLLLFSSLLRAQQKPNVIFIVVDDLGAVFEAYGNSDVPTPNFYRLMEHGTMFKQVYCQYALCSPSRATLLSGKRPNSTGVLNNGTSIRVKLGADYKFLPEYFQSLGYYTAKFGKMTCGHEEEIAWNYYYDSVSGDGISGIGGSPKWWVDTSRKIVEDTRSGVFTTAMIRHMQQPGTGKPYFYALGLEAHNEFDPILSAWNKIGDAATQQLLPVDLAGTKTNVYGNGSGNITLPNTPVNDADDIPLPALKSLEQYPPDEWRNIRHAYYAEITQVDDLIGKVMDELDTEDAWKNTVVVFTSDHGIQTGEHNGLWFKQTLFEGALRVPLVVCAPGKPAGIHNSPVELVDLYATLAELCSLPIPADQEGSSLVPLLDRQNVRWKAAAFAQVRRVDRQGSSDTTLSDAVRTTQYHYNSWGVDGEELYDIINDPDEFTNLVTNPQYAGVLDTMRNLLVNNWQGAKPPKYKTKTFYRDADGDTYGTRADTIIAYFAHKGYVSTPGDCNDTKASVNPGAAEKTCNGLDDNCNEIIDEGKVLPKIAPTGSLDICITDSVLLTVSNPLPNSAYQWSRGNVDIAGATGISFTAKLVGNYRVVATNTKAGCSSTSGVTKVTNSCPATALSAVGSNAVTTTVQPMAHTLYPNPSKGVINVQYTALTNRDINLQVTDLAGKTLFTQKRSSSKGANTFSLDLLSLTSGVYYLYITEDVNHSRMKFIIQH</sequence>
<dbReference type="Pfam" id="PF18962">
    <property type="entry name" value="Por_Secre_tail"/>
    <property type="match status" value="1"/>
</dbReference>
<name>A0A931H0K5_9BACT</name>
<dbReference type="Pfam" id="PF00884">
    <property type="entry name" value="Sulfatase"/>
    <property type="match status" value="1"/>
</dbReference>
<dbReference type="InterPro" id="IPR026444">
    <property type="entry name" value="Secre_tail"/>
</dbReference>
<dbReference type="GO" id="GO:0008484">
    <property type="term" value="F:sulfuric ester hydrolase activity"/>
    <property type="evidence" value="ECO:0007669"/>
    <property type="project" value="TreeGrafter"/>
</dbReference>
<feature type="domain" description="Secretion system C-terminal sorting" evidence="5">
    <location>
        <begin position="648"/>
        <end position="724"/>
    </location>
</feature>
<feature type="chain" id="PRO_5037944381" evidence="3">
    <location>
        <begin position="24"/>
        <end position="726"/>
    </location>
</feature>
<dbReference type="Proteomes" id="UP000628448">
    <property type="component" value="Unassembled WGS sequence"/>
</dbReference>
<protein>
    <submittedName>
        <fullName evidence="6">Sulfatase-like hydrolase/transferase</fullName>
    </submittedName>
</protein>
<keyword evidence="2 6" id="KW-0378">Hydrolase</keyword>
<evidence type="ECO:0000259" key="5">
    <source>
        <dbReference type="Pfam" id="PF18962"/>
    </source>
</evidence>
<proteinExistence type="predicted"/>
<keyword evidence="3" id="KW-0732">Signal</keyword>
<keyword evidence="1" id="KW-0479">Metal-binding</keyword>
<evidence type="ECO:0000256" key="1">
    <source>
        <dbReference type="ARBA" id="ARBA00022723"/>
    </source>
</evidence>